<name>A0A7N0T417_KALFE</name>
<organism evidence="2 3">
    <name type="scientific">Kalanchoe fedtschenkoi</name>
    <name type="common">Lavender scallops</name>
    <name type="synonym">South American air plant</name>
    <dbReference type="NCBI Taxonomy" id="63787"/>
    <lineage>
        <taxon>Eukaryota</taxon>
        <taxon>Viridiplantae</taxon>
        <taxon>Streptophyta</taxon>
        <taxon>Embryophyta</taxon>
        <taxon>Tracheophyta</taxon>
        <taxon>Spermatophyta</taxon>
        <taxon>Magnoliopsida</taxon>
        <taxon>eudicotyledons</taxon>
        <taxon>Gunneridae</taxon>
        <taxon>Pentapetalae</taxon>
        <taxon>Saxifragales</taxon>
        <taxon>Crassulaceae</taxon>
        <taxon>Kalanchoe</taxon>
    </lineage>
</organism>
<dbReference type="EnsemblPlants" id="Kaladp0021s0089.1.v1.1">
    <property type="protein sequence ID" value="Kaladp0021s0089.1.v1.1"/>
    <property type="gene ID" value="Kaladp0021s0089.v1.1"/>
</dbReference>
<reference evidence="2" key="1">
    <citation type="submission" date="2021-01" db="UniProtKB">
        <authorList>
            <consortium name="EnsemblPlants"/>
        </authorList>
    </citation>
    <scope>IDENTIFICATION</scope>
</reference>
<sequence length="118" mass="13065">MTIGFFLDRVENLTASSFFFNDAFAPTAIFLFPCLSLSISSFHCFGFYIPATQPFDLNTFPVVLKSVAGLPPLRLGKQVHGVLLCNGFVADLANCYALISTYSKFQCLVVAHKVWNIM</sequence>
<evidence type="ECO:0000313" key="3">
    <source>
        <dbReference type="Proteomes" id="UP000594263"/>
    </source>
</evidence>
<keyword evidence="3" id="KW-1185">Reference proteome</keyword>
<keyword evidence="1" id="KW-0472">Membrane</keyword>
<keyword evidence="1" id="KW-1133">Transmembrane helix</keyword>
<dbReference type="Proteomes" id="UP000594263">
    <property type="component" value="Unplaced"/>
</dbReference>
<evidence type="ECO:0000313" key="2">
    <source>
        <dbReference type="EnsemblPlants" id="Kaladp0021s0089.1.v1.1"/>
    </source>
</evidence>
<proteinExistence type="predicted"/>
<dbReference type="Gramene" id="Kaladp0021s0089.1.v1.1">
    <property type="protein sequence ID" value="Kaladp0021s0089.1.v1.1"/>
    <property type="gene ID" value="Kaladp0021s0089.v1.1"/>
</dbReference>
<keyword evidence="1" id="KW-0812">Transmembrane</keyword>
<accession>A0A7N0T417</accession>
<feature type="transmembrane region" description="Helical" evidence="1">
    <location>
        <begin position="23"/>
        <end position="49"/>
    </location>
</feature>
<protein>
    <submittedName>
        <fullName evidence="2">Uncharacterized protein</fullName>
    </submittedName>
</protein>
<evidence type="ECO:0000256" key="1">
    <source>
        <dbReference type="SAM" id="Phobius"/>
    </source>
</evidence>
<dbReference type="AlphaFoldDB" id="A0A7N0T417"/>